<accession>A0ABS3TR77</accession>
<dbReference type="Pfam" id="PF12633">
    <property type="entry name" value="Adenyl_cycl_N"/>
    <property type="match status" value="1"/>
</dbReference>
<dbReference type="InterPro" id="IPR000274">
    <property type="entry name" value="Adenylate_cyclase_1"/>
</dbReference>
<dbReference type="GO" id="GO:0004016">
    <property type="term" value="F:adenylate cyclase activity"/>
    <property type="evidence" value="ECO:0007669"/>
    <property type="project" value="UniProtKB-EC"/>
</dbReference>
<keyword evidence="2" id="KW-0456">Lyase</keyword>
<dbReference type="RefSeq" id="WP_208314188.1">
    <property type="nucleotide sequence ID" value="NZ_JAELYA010000004.1"/>
</dbReference>
<protein>
    <submittedName>
        <fullName evidence="2">Class I adenylate cyclase</fullName>
        <ecNumber evidence="2">4.6.1.1</ecNumber>
    </submittedName>
</protein>
<evidence type="ECO:0000259" key="1">
    <source>
        <dbReference type="Pfam" id="PF12633"/>
    </source>
</evidence>
<dbReference type="PIRSF" id="PIRSF001444">
    <property type="entry name" value="Adenylate_cycl"/>
    <property type="match status" value="1"/>
</dbReference>
<dbReference type="EMBL" id="JAELYA010000004">
    <property type="protein sequence ID" value="MBO3276170.1"/>
    <property type="molecule type" value="Genomic_DNA"/>
</dbReference>
<keyword evidence="3" id="KW-1185">Reference proteome</keyword>
<evidence type="ECO:0000313" key="3">
    <source>
        <dbReference type="Proteomes" id="UP000669060"/>
    </source>
</evidence>
<proteinExistence type="predicted"/>
<name>A0ABS3TR77_9PSED</name>
<dbReference type="EC" id="4.6.1.1" evidence="2"/>
<dbReference type="PANTHER" id="PTHR38760">
    <property type="entry name" value="ADENYLATE CYCLASE"/>
    <property type="match status" value="1"/>
</dbReference>
<dbReference type="NCBIfam" id="NF006982">
    <property type="entry name" value="PRK09450.2-2"/>
    <property type="match status" value="1"/>
</dbReference>
<organism evidence="2 3">
    <name type="scientific">Pseudomonas schmalbachii</name>
    <dbReference type="NCBI Taxonomy" id="2816993"/>
    <lineage>
        <taxon>Bacteria</taxon>
        <taxon>Pseudomonadati</taxon>
        <taxon>Pseudomonadota</taxon>
        <taxon>Gammaproteobacteria</taxon>
        <taxon>Pseudomonadales</taxon>
        <taxon>Pseudomonadaceae</taxon>
        <taxon>Pseudomonas</taxon>
    </lineage>
</organism>
<feature type="domain" description="Adenylate cyclase class-I N-terminal" evidence="1">
    <location>
        <begin position="20"/>
        <end position="216"/>
    </location>
</feature>
<dbReference type="Proteomes" id="UP000669060">
    <property type="component" value="Unassembled WGS sequence"/>
</dbReference>
<comment type="caution">
    <text evidence="2">The sequence shown here is derived from an EMBL/GenBank/DDBJ whole genome shotgun (WGS) entry which is preliminary data.</text>
</comment>
<dbReference type="InterPro" id="IPR024685">
    <property type="entry name" value="Adenylate_cyclase_1_N"/>
</dbReference>
<dbReference type="Pfam" id="PF01295">
    <property type="entry name" value="Adenylate_cycl"/>
    <property type="match status" value="1"/>
</dbReference>
<gene>
    <name evidence="2" type="ORF">JFY56_13115</name>
</gene>
<dbReference type="PANTHER" id="PTHR38760:SF1">
    <property type="entry name" value="ADENYLATE CYCLASE"/>
    <property type="match status" value="1"/>
</dbReference>
<reference evidence="2 3" key="1">
    <citation type="submission" date="2020-12" db="EMBL/GenBank/DDBJ databases">
        <title>Pseudomonas schmalbachii sp. nov. isolated from millipede gut.</title>
        <authorList>
            <person name="Shelomi M."/>
        </authorList>
    </citation>
    <scope>NUCLEOTIDE SEQUENCE [LARGE SCALE GENOMIC DNA]</scope>
    <source>
        <strain evidence="2 3">Milli4</strain>
    </source>
</reference>
<evidence type="ECO:0000313" key="2">
    <source>
        <dbReference type="EMBL" id="MBO3276170.1"/>
    </source>
</evidence>
<sequence length="949" mass="108078">MTLTHEIRPNSEDGIDRKALAQLRGRFLALNEQRRQRASEALSSRQRLVLRLLPLLLDVNHPLLPGYVSANTPAGLCGFVPDDELLAEAQRLTRSFSYKLRRGNPSLPIHGLFLMGSLGSVAQAEHSDLDLWVCHSPDLDAPARAELRRKCDLLEQWASTQGAEVHCFLIDPQRFVREEREARLTSEDCGSSQHYLLLDEFYRTAIWLGGRTPLWWLVPVYEEARYAEYIDTLLRKRFIDADEVLDLGHLARVPASEFIGAGMWQLYKGMESPYKSVLKLLLTEAYASQHPQVECLSLRLKARVYAGQLDLDELDPYVMLYRRLEEYLSAGGERERLELVRRCLYLKVGKRLSRRPSNAGRSWQRKLMERLTGEWGWDTRALDLLDSRDQWKVRQVQLERRALVNELTHSYRFLSRFARLQQAGKGINNRDLGILGRRLYAAFERKAGKVEFVNPGIAPDLGEGVLTLARQQAGEAGGQPFWALYGGSLKAKELSNFAPLKRAHGLLELLAWSHRNGIVDSGTRLSLHPGDSDLCDNELAQLLASLQQTFPLPLAEIPERALLSSSVPDSVLILVNVGVDPLPQHSQLNRHLTSGRTDALDYSGMRDNLVLTLDQITLNSWNELLVNRYSGPHALLDCLRDYLNALPAGAPPPRLQVRCFCRNRATTIAQRVEQLFGEVVGQFLSGRRGRYLLQIRQHFHLLDLQPGAVDYRVFDDLPALVERLGEERSEFSPLHLDSGALHGDDLALILPLGQAGCIQVFYRLDEGRAELSVLDEHNSLWRWRQACDNEHGLLVPLQRFLQAVHFRRNAEVPLGEAQAQPVPEIRYYEVLPPGRQRALRVERRGVTQGLETLPYYNVQAIIEPGEGQRSHITLYCDHQEFSELEYGDQLFQAVARHILARRRGQERYPCYITDLDLSALKDESRLQTLHYLRYKRRLEAALNRALAEA</sequence>